<reference evidence="1 2" key="1">
    <citation type="submission" date="2016-04" db="EMBL/GenBank/DDBJ databases">
        <title>Comparative Genomics and Epigenetics of Sporosarcina ureae.</title>
        <authorList>
            <person name="Oliver A.S."/>
            <person name="Cooper K.K."/>
        </authorList>
    </citation>
    <scope>NUCLEOTIDE SEQUENCE [LARGE SCALE GENOMIC DNA]</scope>
    <source>
        <strain evidence="1 2">S204</strain>
    </source>
</reference>
<sequence>MTSFFRYILFLLIFLLSGCSGISKYDDHEPAAIVKGQEITIGDLRFLYPDETALDYLDGTIKLELVKQKVQEMGLDITENLETDPDWFAELPPKNTENEGGKQIRNFAESQAKKLHMDPEEYQKEYARRINDLNANLITFLEEKLDGYQFGDEKMNEEANQLLEELAKENKEEIKVLIKPTVR</sequence>
<proteinExistence type="predicted"/>
<gene>
    <name evidence="1" type="ORF">SporoS204_01725</name>
</gene>
<dbReference type="Proteomes" id="UP000192486">
    <property type="component" value="Chromosome"/>
</dbReference>
<protein>
    <recommendedName>
        <fullName evidence="3">Lipoprotein</fullName>
    </recommendedName>
</protein>
<dbReference type="PROSITE" id="PS51257">
    <property type="entry name" value="PROKAR_LIPOPROTEIN"/>
    <property type="match status" value="1"/>
</dbReference>
<organism evidence="1 2">
    <name type="scientific">Sporosarcina ureae</name>
    <dbReference type="NCBI Taxonomy" id="1571"/>
    <lineage>
        <taxon>Bacteria</taxon>
        <taxon>Bacillati</taxon>
        <taxon>Bacillota</taxon>
        <taxon>Bacilli</taxon>
        <taxon>Bacillales</taxon>
        <taxon>Caryophanaceae</taxon>
        <taxon>Sporosarcina</taxon>
    </lineage>
</organism>
<dbReference type="RefSeq" id="WP_029055249.1">
    <property type="nucleotide sequence ID" value="NZ_CP015108.1"/>
</dbReference>
<evidence type="ECO:0008006" key="3">
    <source>
        <dbReference type="Google" id="ProtNLM"/>
    </source>
</evidence>
<evidence type="ECO:0000313" key="2">
    <source>
        <dbReference type="Proteomes" id="UP000192486"/>
    </source>
</evidence>
<keyword evidence="2" id="KW-1185">Reference proteome</keyword>
<accession>A0ABM6JS90</accession>
<evidence type="ECO:0000313" key="1">
    <source>
        <dbReference type="EMBL" id="ARF13005.1"/>
    </source>
</evidence>
<dbReference type="EMBL" id="CP015108">
    <property type="protein sequence ID" value="ARF13005.1"/>
    <property type="molecule type" value="Genomic_DNA"/>
</dbReference>
<name>A0ABM6JS90_SPOUR</name>